<evidence type="ECO:0000313" key="3">
    <source>
        <dbReference type="Proteomes" id="UP000533905"/>
    </source>
</evidence>
<gene>
    <name evidence="2" type="ORF">HGB41_10125</name>
</gene>
<dbReference type="CDD" id="cd00093">
    <property type="entry name" value="HTH_XRE"/>
    <property type="match status" value="1"/>
</dbReference>
<dbReference type="Gene3D" id="3.10.20.860">
    <property type="match status" value="1"/>
</dbReference>
<keyword evidence="3" id="KW-1185">Reference proteome</keyword>
<dbReference type="InterPro" id="IPR001387">
    <property type="entry name" value="Cro/C1-type_HTH"/>
</dbReference>
<name>A0A7Y2NYZ1_9BURK</name>
<dbReference type="RefSeq" id="WP_171083840.1">
    <property type="nucleotide sequence ID" value="NZ_JABAIV010000003.1"/>
</dbReference>
<dbReference type="PROSITE" id="PS50943">
    <property type="entry name" value="HTH_CROC1"/>
    <property type="match status" value="1"/>
</dbReference>
<dbReference type="AlphaFoldDB" id="A0A7Y2NYZ1"/>
<dbReference type="SMART" id="SM00530">
    <property type="entry name" value="HTH_XRE"/>
    <property type="match status" value="1"/>
</dbReference>
<comment type="caution">
    <text evidence="2">The sequence shown here is derived from an EMBL/GenBank/DDBJ whole genome shotgun (WGS) entry which is preliminary data.</text>
</comment>
<dbReference type="InterPro" id="IPR022452">
    <property type="entry name" value="MqsA"/>
</dbReference>
<feature type="domain" description="HTH cro/C1-type" evidence="1">
    <location>
        <begin position="73"/>
        <end position="126"/>
    </location>
</feature>
<organism evidence="2 3">
    <name type="scientific">Telluria aromaticivorans</name>
    <dbReference type="NCBI Taxonomy" id="2725995"/>
    <lineage>
        <taxon>Bacteria</taxon>
        <taxon>Pseudomonadati</taxon>
        <taxon>Pseudomonadota</taxon>
        <taxon>Betaproteobacteria</taxon>
        <taxon>Burkholderiales</taxon>
        <taxon>Oxalobacteraceae</taxon>
        <taxon>Telluria group</taxon>
        <taxon>Telluria</taxon>
    </lineage>
</organism>
<reference evidence="2 3" key="1">
    <citation type="submission" date="2020-04" db="EMBL/GenBank/DDBJ databases">
        <title>Massilia sp. nov., a cold adapted bacteria isolated from Arctic soil.</title>
        <authorList>
            <person name="Son J."/>
            <person name="Ka J.-O."/>
        </authorList>
    </citation>
    <scope>NUCLEOTIDE SEQUENCE [LARGE SCALE GENOMIC DNA]</scope>
    <source>
        <strain evidence="2 3">ML15P13</strain>
    </source>
</reference>
<dbReference type="NCBIfam" id="TIGR03830">
    <property type="entry name" value="CxxCG_CxxCG_HTH"/>
    <property type="match status" value="1"/>
</dbReference>
<sequence length="130" mass="14497">MLNCPNCGVSPLVHATREMVYSYRGKNTTIPEVMADCCAGCDEVIFTMGEHEHYGELIKEFRRQVDEAGPAEIRNMRKALGLTQRKADAMFGEGEGEFARYEAGKAEAPVALVKLLQLLGRHPQLLDEVR</sequence>
<dbReference type="InterPro" id="IPR022453">
    <property type="entry name" value="Znf_MqsA-type"/>
</dbReference>
<evidence type="ECO:0000259" key="1">
    <source>
        <dbReference type="PROSITE" id="PS50943"/>
    </source>
</evidence>
<dbReference type="Gene3D" id="1.10.260.40">
    <property type="entry name" value="lambda repressor-like DNA-binding domains"/>
    <property type="match status" value="1"/>
</dbReference>
<dbReference type="NCBIfam" id="TIGR03831">
    <property type="entry name" value="YgiT_finger"/>
    <property type="match status" value="1"/>
</dbReference>
<protein>
    <submittedName>
        <fullName evidence="2">Type II toxin-antitoxin system MqsA family antitoxin</fullName>
    </submittedName>
</protein>
<dbReference type="Proteomes" id="UP000533905">
    <property type="component" value="Unassembled WGS sequence"/>
</dbReference>
<proteinExistence type="predicted"/>
<dbReference type="InterPro" id="IPR010982">
    <property type="entry name" value="Lambda_DNA-bd_dom_sf"/>
</dbReference>
<dbReference type="GO" id="GO:0003677">
    <property type="term" value="F:DNA binding"/>
    <property type="evidence" value="ECO:0007669"/>
    <property type="project" value="InterPro"/>
</dbReference>
<dbReference type="EMBL" id="JABAIV010000003">
    <property type="protein sequence ID" value="NNG23352.1"/>
    <property type="molecule type" value="Genomic_DNA"/>
</dbReference>
<dbReference type="Pfam" id="PF15731">
    <property type="entry name" value="MqsA_antitoxin"/>
    <property type="match status" value="1"/>
</dbReference>
<dbReference type="SUPFAM" id="SSF47413">
    <property type="entry name" value="lambda repressor-like DNA-binding domains"/>
    <property type="match status" value="1"/>
</dbReference>
<evidence type="ECO:0000313" key="2">
    <source>
        <dbReference type="EMBL" id="NNG23352.1"/>
    </source>
</evidence>
<accession>A0A7Y2NYZ1</accession>
<dbReference type="InterPro" id="IPR032758">
    <property type="entry name" value="MqsA/HigA-2"/>
</dbReference>